<name>A0A9X2GH29_9ACTN</name>
<sequence>MKKTISVLVVCGAFLAGTTPAQAQTAPKDPVRVLKSELVPGHGVRYTEIANWSDGTETSQAYATKGVLQFGKKGLAAYDIASTAFDDEKDRVIYDGKATYYSGALAGDLPKGKTWLKVPGGGGMPSEYDQVLNPTEPATLSALLQKGSRSGNTVTGTITFKDLRKVSGWFSRSDLRSWASDTEVSYKLTLTSAGLVGKLWSSYTAKGVSDGFEEFEGSTVIVDTRYTGWGAKVSVKTPNPKTVSE</sequence>
<protein>
    <recommendedName>
        <fullName evidence="4">Lipoprotein</fullName>
    </recommendedName>
</protein>
<evidence type="ECO:0000256" key="1">
    <source>
        <dbReference type="SAM" id="SignalP"/>
    </source>
</evidence>
<dbReference type="RefSeq" id="WP_253745598.1">
    <property type="nucleotide sequence ID" value="NZ_BAABKA010000054.1"/>
</dbReference>
<evidence type="ECO:0008006" key="4">
    <source>
        <dbReference type="Google" id="ProtNLM"/>
    </source>
</evidence>
<gene>
    <name evidence="2" type="ORF">HD597_005462</name>
</gene>
<evidence type="ECO:0000313" key="2">
    <source>
        <dbReference type="EMBL" id="MCP2358442.1"/>
    </source>
</evidence>
<keyword evidence="3" id="KW-1185">Reference proteome</keyword>
<organism evidence="2 3">
    <name type="scientific">Nonomuraea thailandensis</name>
    <dbReference type="NCBI Taxonomy" id="1188745"/>
    <lineage>
        <taxon>Bacteria</taxon>
        <taxon>Bacillati</taxon>
        <taxon>Actinomycetota</taxon>
        <taxon>Actinomycetes</taxon>
        <taxon>Streptosporangiales</taxon>
        <taxon>Streptosporangiaceae</taxon>
        <taxon>Nonomuraea</taxon>
    </lineage>
</organism>
<comment type="caution">
    <text evidence="2">The sequence shown here is derived from an EMBL/GenBank/DDBJ whole genome shotgun (WGS) entry which is preliminary data.</text>
</comment>
<proteinExistence type="predicted"/>
<keyword evidence="1" id="KW-0732">Signal</keyword>
<dbReference type="EMBL" id="JAMZEB010000002">
    <property type="protein sequence ID" value="MCP2358442.1"/>
    <property type="molecule type" value="Genomic_DNA"/>
</dbReference>
<evidence type="ECO:0000313" key="3">
    <source>
        <dbReference type="Proteomes" id="UP001139648"/>
    </source>
</evidence>
<accession>A0A9X2GH29</accession>
<reference evidence="2" key="1">
    <citation type="submission" date="2022-06" db="EMBL/GenBank/DDBJ databases">
        <title>Sequencing the genomes of 1000 actinobacteria strains.</title>
        <authorList>
            <person name="Klenk H.-P."/>
        </authorList>
    </citation>
    <scope>NUCLEOTIDE SEQUENCE</scope>
    <source>
        <strain evidence="2">DSM 46694</strain>
    </source>
</reference>
<feature type="chain" id="PRO_5040937699" description="Lipoprotein" evidence="1">
    <location>
        <begin position="24"/>
        <end position="245"/>
    </location>
</feature>
<feature type="signal peptide" evidence="1">
    <location>
        <begin position="1"/>
        <end position="23"/>
    </location>
</feature>
<dbReference type="Proteomes" id="UP001139648">
    <property type="component" value="Unassembled WGS sequence"/>
</dbReference>
<dbReference type="AlphaFoldDB" id="A0A9X2GH29"/>